<organism evidence="1 2">
    <name type="scientific">Suillus discolor</name>
    <dbReference type="NCBI Taxonomy" id="1912936"/>
    <lineage>
        <taxon>Eukaryota</taxon>
        <taxon>Fungi</taxon>
        <taxon>Dikarya</taxon>
        <taxon>Basidiomycota</taxon>
        <taxon>Agaricomycotina</taxon>
        <taxon>Agaricomycetes</taxon>
        <taxon>Agaricomycetidae</taxon>
        <taxon>Boletales</taxon>
        <taxon>Suillineae</taxon>
        <taxon>Suillaceae</taxon>
        <taxon>Suillus</taxon>
    </lineage>
</organism>
<name>A0A9P7EW18_9AGAM</name>
<proteinExistence type="predicted"/>
<dbReference type="AlphaFoldDB" id="A0A9P7EW18"/>
<sequence>MAAPIFHSYFFPDDLSSLQPVSGNLTVLQKPFCFTGYLAIGPQPVLYALYCSPTRLEALKSHVKVIAYVLPINPHNSLWEPCMEVPIFAKNLYLPNDPPMNLDLNALWSGPSDDGTLLHVYTQPLLGNEHNTVIIEALFPFGHQPHKFDSDALTQMLNLLELYHTGSVVPDSSRASSIVPDSSVASSVVPKSSMLSPITCSHDDTQPEDTHTHADTNSLRDIQLRYPQWKTVLVHVWILMRVTLSCRDLAEVGETRTTLCSVRSADDESEVTEEAILVMAGKWVSILISEIKQLAKIAISDPRLSLGFALAELCPWPLLIERCVTLLQHFLYPDSSHLPIADNGFVWFIRKEISKSLVFHLVFWRSVSAQTSVIMADFAPDIFRNVPHPPAEMLAFVGACCYSAIIQWLMDILKKMLEEGESPAINLSLYPPVSEIYDELLRVVVLLLAQRDDPEHPAFTATIAQPLLSKAIDQLADRYPIATAKPSCIMLNSSSLCPPTFITPSTKHILEIEQTENALKSWLQKQGCEILPDSLFVTVSMLFAWVDPLDLIAVLQVSLRVVAMEQLFQQEELTCISFLLQGGRCYMEERMYRAQMEVTLFNKAIANLCKEFNVKCRPSPAPLPKLLASNYCASQMPAIAFHLYENLLRPNDHFLSLPFSMKSWVDSITYCAYISTSSADCADSKLLGNGINDNFKAKNEKTPDVLKSDFHILELKKHRAQAKVEMFSEAISRTMGIRFTEDGTCSSHGSDRTYESCLPDNSFEDWFDGFSTASGSSNASALY</sequence>
<reference evidence="1" key="1">
    <citation type="journal article" date="2020" name="New Phytol.">
        <title>Comparative genomics reveals dynamic genome evolution in host specialist ectomycorrhizal fungi.</title>
        <authorList>
            <person name="Lofgren L.A."/>
            <person name="Nguyen N.H."/>
            <person name="Vilgalys R."/>
            <person name="Ruytinx J."/>
            <person name="Liao H.L."/>
            <person name="Branco S."/>
            <person name="Kuo A."/>
            <person name="LaButti K."/>
            <person name="Lipzen A."/>
            <person name="Andreopoulos W."/>
            <person name="Pangilinan J."/>
            <person name="Riley R."/>
            <person name="Hundley H."/>
            <person name="Na H."/>
            <person name="Barry K."/>
            <person name="Grigoriev I.V."/>
            <person name="Stajich J.E."/>
            <person name="Kennedy P.G."/>
        </authorList>
    </citation>
    <scope>NUCLEOTIDE SEQUENCE</scope>
    <source>
        <strain evidence="1">FC423</strain>
    </source>
</reference>
<keyword evidence="2" id="KW-1185">Reference proteome</keyword>
<dbReference type="EMBL" id="JABBWM010000097">
    <property type="protein sequence ID" value="KAG2091347.1"/>
    <property type="molecule type" value="Genomic_DNA"/>
</dbReference>
<accession>A0A9P7EW18</accession>
<dbReference type="GeneID" id="64704650"/>
<evidence type="ECO:0000313" key="2">
    <source>
        <dbReference type="Proteomes" id="UP000823399"/>
    </source>
</evidence>
<dbReference type="Proteomes" id="UP000823399">
    <property type="component" value="Unassembled WGS sequence"/>
</dbReference>
<gene>
    <name evidence="1" type="ORF">F5147DRAFT_780031</name>
</gene>
<protein>
    <submittedName>
        <fullName evidence="1">Uncharacterized protein</fullName>
    </submittedName>
</protein>
<comment type="caution">
    <text evidence="1">The sequence shown here is derived from an EMBL/GenBank/DDBJ whole genome shotgun (WGS) entry which is preliminary data.</text>
</comment>
<dbReference type="RefSeq" id="XP_041286519.1">
    <property type="nucleotide sequence ID" value="XM_041442391.1"/>
</dbReference>
<evidence type="ECO:0000313" key="1">
    <source>
        <dbReference type="EMBL" id="KAG2091347.1"/>
    </source>
</evidence>
<dbReference type="OrthoDB" id="2662851at2759"/>